<dbReference type="STRING" id="914234.M2QHG5"/>
<proteinExistence type="predicted"/>
<accession>M2QHG5</accession>
<dbReference type="OrthoDB" id="274691at2759"/>
<evidence type="ECO:0000313" key="2">
    <source>
        <dbReference type="Proteomes" id="UP000016930"/>
    </source>
</evidence>
<reference evidence="1 2" key="1">
    <citation type="journal article" date="2012" name="Proc. Natl. Acad. Sci. U.S.A.">
        <title>Comparative genomics of Ceriporiopsis subvermispora and Phanerochaete chrysosporium provide insight into selective ligninolysis.</title>
        <authorList>
            <person name="Fernandez-Fueyo E."/>
            <person name="Ruiz-Duenas F.J."/>
            <person name="Ferreira P."/>
            <person name="Floudas D."/>
            <person name="Hibbett D.S."/>
            <person name="Canessa P."/>
            <person name="Larrondo L.F."/>
            <person name="James T.Y."/>
            <person name="Seelenfreund D."/>
            <person name="Lobos S."/>
            <person name="Polanco R."/>
            <person name="Tello M."/>
            <person name="Honda Y."/>
            <person name="Watanabe T."/>
            <person name="Watanabe T."/>
            <person name="Ryu J.S."/>
            <person name="Kubicek C.P."/>
            <person name="Schmoll M."/>
            <person name="Gaskell J."/>
            <person name="Hammel K.E."/>
            <person name="St John F.J."/>
            <person name="Vanden Wymelenberg A."/>
            <person name="Sabat G."/>
            <person name="Splinter BonDurant S."/>
            <person name="Syed K."/>
            <person name="Yadav J.S."/>
            <person name="Doddapaneni H."/>
            <person name="Subramanian V."/>
            <person name="Lavin J.L."/>
            <person name="Oguiza J.A."/>
            <person name="Perez G."/>
            <person name="Pisabarro A.G."/>
            <person name="Ramirez L."/>
            <person name="Santoyo F."/>
            <person name="Master E."/>
            <person name="Coutinho P.M."/>
            <person name="Henrissat B."/>
            <person name="Lombard V."/>
            <person name="Magnuson J.K."/>
            <person name="Kuees U."/>
            <person name="Hori C."/>
            <person name="Igarashi K."/>
            <person name="Samejima M."/>
            <person name="Held B.W."/>
            <person name="Barry K.W."/>
            <person name="LaButti K.M."/>
            <person name="Lapidus A."/>
            <person name="Lindquist E.A."/>
            <person name="Lucas S.M."/>
            <person name="Riley R."/>
            <person name="Salamov A.A."/>
            <person name="Hoffmeister D."/>
            <person name="Schwenk D."/>
            <person name="Hadar Y."/>
            <person name="Yarden O."/>
            <person name="de Vries R.P."/>
            <person name="Wiebenga A."/>
            <person name="Stenlid J."/>
            <person name="Eastwood D."/>
            <person name="Grigoriev I.V."/>
            <person name="Berka R.M."/>
            <person name="Blanchette R.A."/>
            <person name="Kersten P."/>
            <person name="Martinez A.T."/>
            <person name="Vicuna R."/>
            <person name="Cullen D."/>
        </authorList>
    </citation>
    <scope>NUCLEOTIDE SEQUENCE [LARGE SCALE GENOMIC DNA]</scope>
    <source>
        <strain evidence="1 2">B</strain>
    </source>
</reference>
<protein>
    <submittedName>
        <fullName evidence="1">Uncharacterized protein</fullName>
    </submittedName>
</protein>
<gene>
    <name evidence="1" type="ORF">CERSUDRAFT_100351</name>
</gene>
<dbReference type="Proteomes" id="UP000016930">
    <property type="component" value="Unassembled WGS sequence"/>
</dbReference>
<dbReference type="AlphaFoldDB" id="M2QHG5"/>
<dbReference type="HOGENOM" id="CLU_1815570_0_0_1"/>
<keyword evidence="2" id="KW-1185">Reference proteome</keyword>
<dbReference type="EMBL" id="KB445818">
    <property type="protein sequence ID" value="EMD31495.1"/>
    <property type="molecule type" value="Genomic_DNA"/>
</dbReference>
<name>M2QHG5_CERS8</name>
<sequence length="142" mass="15283">MSREVHAAWGSWHPRPPAVERIEREERTAGGVLVEPAEPGVPFYTNKFANLEKTARKRIYGGSGAVGDGYESGSAAFLEFHAPLAAWLHPSTPSAAVRAASAETNIADAGAPDDDDTLLAPGELYHNVVRTDMWFCSPHEGL</sequence>
<evidence type="ECO:0000313" key="1">
    <source>
        <dbReference type="EMBL" id="EMD31495.1"/>
    </source>
</evidence>
<organism evidence="1 2">
    <name type="scientific">Ceriporiopsis subvermispora (strain B)</name>
    <name type="common">White-rot fungus</name>
    <name type="synonym">Gelatoporia subvermispora</name>
    <dbReference type="NCBI Taxonomy" id="914234"/>
    <lineage>
        <taxon>Eukaryota</taxon>
        <taxon>Fungi</taxon>
        <taxon>Dikarya</taxon>
        <taxon>Basidiomycota</taxon>
        <taxon>Agaricomycotina</taxon>
        <taxon>Agaricomycetes</taxon>
        <taxon>Polyporales</taxon>
        <taxon>Gelatoporiaceae</taxon>
        <taxon>Gelatoporia</taxon>
    </lineage>
</organism>